<dbReference type="InterPro" id="IPR001841">
    <property type="entry name" value="Znf_RING"/>
</dbReference>
<evidence type="ECO:0000259" key="10">
    <source>
        <dbReference type="PROSITE" id="PS50089"/>
    </source>
</evidence>
<evidence type="ECO:0000313" key="12">
    <source>
        <dbReference type="Proteomes" id="UP000317650"/>
    </source>
</evidence>
<evidence type="ECO:0000256" key="1">
    <source>
        <dbReference type="ARBA" id="ARBA00000900"/>
    </source>
</evidence>
<evidence type="ECO:0000256" key="9">
    <source>
        <dbReference type="SAM" id="MobiDB-lite"/>
    </source>
</evidence>
<keyword evidence="5 8" id="KW-0863">Zinc-finger</keyword>
<evidence type="ECO:0000256" key="6">
    <source>
        <dbReference type="ARBA" id="ARBA00022786"/>
    </source>
</evidence>
<feature type="domain" description="RING-type" evidence="10">
    <location>
        <begin position="213"/>
        <end position="254"/>
    </location>
</feature>
<accession>A0A4S8I8H6</accession>
<organism evidence="11 12">
    <name type="scientific">Musa balbisiana</name>
    <name type="common">Banana</name>
    <dbReference type="NCBI Taxonomy" id="52838"/>
    <lineage>
        <taxon>Eukaryota</taxon>
        <taxon>Viridiplantae</taxon>
        <taxon>Streptophyta</taxon>
        <taxon>Embryophyta</taxon>
        <taxon>Tracheophyta</taxon>
        <taxon>Spermatophyta</taxon>
        <taxon>Magnoliopsida</taxon>
        <taxon>Liliopsida</taxon>
        <taxon>Zingiberales</taxon>
        <taxon>Musaceae</taxon>
        <taxon>Musa</taxon>
    </lineage>
</organism>
<evidence type="ECO:0000256" key="4">
    <source>
        <dbReference type="ARBA" id="ARBA00022723"/>
    </source>
</evidence>
<dbReference type="PANTHER" id="PTHR15710">
    <property type="entry name" value="E3 UBIQUITIN-PROTEIN LIGASE PRAJA"/>
    <property type="match status" value="1"/>
</dbReference>
<dbReference type="SMART" id="SM00184">
    <property type="entry name" value="RING"/>
    <property type="match status" value="1"/>
</dbReference>
<dbReference type="FunFam" id="3.30.40.10:FF:000022">
    <property type="entry name" value="E3 ubiquitin-protein ligase RING1-like"/>
    <property type="match status" value="1"/>
</dbReference>
<evidence type="ECO:0000313" key="11">
    <source>
        <dbReference type="EMBL" id="THU44278.1"/>
    </source>
</evidence>
<feature type="region of interest" description="Disordered" evidence="9">
    <location>
        <begin position="273"/>
        <end position="297"/>
    </location>
</feature>
<dbReference type="EMBL" id="PYDT01000011">
    <property type="protein sequence ID" value="THU44278.1"/>
    <property type="molecule type" value="Genomic_DNA"/>
</dbReference>
<evidence type="ECO:0000256" key="5">
    <source>
        <dbReference type="ARBA" id="ARBA00022771"/>
    </source>
</evidence>
<dbReference type="STRING" id="52838.A0A4S8I8H6"/>
<dbReference type="Proteomes" id="UP000317650">
    <property type="component" value="Chromosome 2"/>
</dbReference>
<dbReference type="Gene3D" id="3.30.40.10">
    <property type="entry name" value="Zinc/RING finger domain, C3HC4 (zinc finger)"/>
    <property type="match status" value="1"/>
</dbReference>
<feature type="compositionally biased region" description="Low complexity" evidence="9">
    <location>
        <begin position="336"/>
        <end position="346"/>
    </location>
</feature>
<dbReference type="GO" id="GO:0008270">
    <property type="term" value="F:zinc ion binding"/>
    <property type="evidence" value="ECO:0007669"/>
    <property type="project" value="UniProtKB-KW"/>
</dbReference>
<comment type="caution">
    <text evidence="11">The sequence shown here is derived from an EMBL/GenBank/DDBJ whole genome shotgun (WGS) entry which is preliminary data.</text>
</comment>
<keyword evidence="7" id="KW-0862">Zinc</keyword>
<protein>
    <recommendedName>
        <fullName evidence="2">RING-type E3 ubiquitin transferase</fullName>
        <ecNumber evidence="2">2.3.2.27</ecNumber>
    </recommendedName>
</protein>
<dbReference type="GO" id="GO:0016567">
    <property type="term" value="P:protein ubiquitination"/>
    <property type="evidence" value="ECO:0007669"/>
    <property type="project" value="TreeGrafter"/>
</dbReference>
<dbReference type="InterPro" id="IPR039525">
    <property type="entry name" value="RNF126-like_zinc-ribbon"/>
</dbReference>
<dbReference type="PROSITE" id="PS50089">
    <property type="entry name" value="ZF_RING_2"/>
    <property type="match status" value="1"/>
</dbReference>
<dbReference type="GO" id="GO:0061630">
    <property type="term" value="F:ubiquitin protein ligase activity"/>
    <property type="evidence" value="ECO:0007669"/>
    <property type="project" value="UniProtKB-EC"/>
</dbReference>
<dbReference type="AlphaFoldDB" id="A0A4S8I8H6"/>
<feature type="region of interest" description="Disordered" evidence="9">
    <location>
        <begin position="332"/>
        <end position="352"/>
    </location>
</feature>
<dbReference type="CDD" id="cd16667">
    <property type="entry name" value="RING-H2_RNF126-like"/>
    <property type="match status" value="1"/>
</dbReference>
<dbReference type="SUPFAM" id="SSF57850">
    <property type="entry name" value="RING/U-box"/>
    <property type="match status" value="1"/>
</dbReference>
<sequence length="431" mass="45559">MSSAGSGSGSDFQEYFCHQCQRNVAIFPSSTLDITCPICRGGFLEEVDPTPPSPDPAPFPIRNAIFPLSIPRGSYDSFLLSPSPLPFLLSPTSNFELRSPRDIADLLGPVRSPEPSPTPGPAPFNPMLFLQDYMRQLLSGGANIQVVLEGGPVVGAGNLGDYFIGPGLERLIQQLAENDPNRYGTPPAAKSAVESLPDIRISAEMLASDEAQCAVCKDAFEMGDEAKLMPCKHIYHKDCILPWLGLHNSCPVCRYELPTDDTDYEQRRVAPAARTLSGVGNSGGSTAGASVEGNSPGSGMLQRSFSISLPWPFMPFATQGLDGHVVGVGDGGNGNARGNSNDANSGWNSGTLSEGWKEELKRVYRTPSSTHNPSLSIPAGVISQVPERSSINSNSSSASSSSSIVSNTFAAFRFPTETSSGGATSVANLEP</sequence>
<dbReference type="Pfam" id="PF14369">
    <property type="entry name" value="Zn_ribbon_19"/>
    <property type="match status" value="1"/>
</dbReference>
<dbReference type="PANTHER" id="PTHR15710:SF202">
    <property type="entry name" value="RING-TYPE E3 UBIQUITIN TRANSFERASE"/>
    <property type="match status" value="1"/>
</dbReference>
<keyword evidence="4" id="KW-0479">Metal-binding</keyword>
<dbReference type="InterPro" id="IPR013083">
    <property type="entry name" value="Znf_RING/FYVE/PHD"/>
</dbReference>
<evidence type="ECO:0000256" key="2">
    <source>
        <dbReference type="ARBA" id="ARBA00012483"/>
    </source>
</evidence>
<comment type="catalytic activity">
    <reaction evidence="1">
        <text>S-ubiquitinyl-[E2 ubiquitin-conjugating enzyme]-L-cysteine + [acceptor protein]-L-lysine = [E2 ubiquitin-conjugating enzyme]-L-cysteine + N(6)-ubiquitinyl-[acceptor protein]-L-lysine.</text>
        <dbReference type="EC" id="2.3.2.27"/>
    </reaction>
</comment>
<dbReference type="EC" id="2.3.2.27" evidence="2"/>
<reference evidence="11 12" key="1">
    <citation type="journal article" date="2019" name="Nat. Plants">
        <title>Genome sequencing of Musa balbisiana reveals subgenome evolution and function divergence in polyploid bananas.</title>
        <authorList>
            <person name="Yao X."/>
        </authorList>
    </citation>
    <scope>NUCLEOTIDE SEQUENCE [LARGE SCALE GENOMIC DNA]</scope>
    <source>
        <strain evidence="12">cv. DH-PKW</strain>
        <tissue evidence="11">Leaves</tissue>
    </source>
</reference>
<keyword evidence="12" id="KW-1185">Reference proteome</keyword>
<keyword evidence="6" id="KW-0833">Ubl conjugation pathway</keyword>
<keyword evidence="3" id="KW-0808">Transferase</keyword>
<dbReference type="GO" id="GO:0005737">
    <property type="term" value="C:cytoplasm"/>
    <property type="evidence" value="ECO:0007669"/>
    <property type="project" value="TreeGrafter"/>
</dbReference>
<name>A0A4S8I8H6_MUSBA</name>
<proteinExistence type="predicted"/>
<gene>
    <name evidence="11" type="ORF">C4D60_Mb02t05720</name>
</gene>
<evidence type="ECO:0000256" key="7">
    <source>
        <dbReference type="ARBA" id="ARBA00022833"/>
    </source>
</evidence>
<dbReference type="Pfam" id="PF13639">
    <property type="entry name" value="zf-RING_2"/>
    <property type="match status" value="1"/>
</dbReference>
<evidence type="ECO:0000256" key="8">
    <source>
        <dbReference type="PROSITE-ProRule" id="PRU00175"/>
    </source>
</evidence>
<evidence type="ECO:0000256" key="3">
    <source>
        <dbReference type="ARBA" id="ARBA00022679"/>
    </source>
</evidence>